<accession>A0AA39J7Y1</accession>
<evidence type="ECO:0000313" key="2">
    <source>
        <dbReference type="EMBL" id="KAK0436992.1"/>
    </source>
</evidence>
<feature type="non-terminal residue" evidence="2">
    <location>
        <position position="1"/>
    </location>
</feature>
<feature type="compositionally biased region" description="Low complexity" evidence="1">
    <location>
        <begin position="371"/>
        <end position="385"/>
    </location>
</feature>
<feature type="region of interest" description="Disordered" evidence="1">
    <location>
        <begin position="32"/>
        <end position="55"/>
    </location>
</feature>
<comment type="caution">
    <text evidence="2">The sequence shown here is derived from an EMBL/GenBank/DDBJ whole genome shotgun (WGS) entry which is preliminary data.</text>
</comment>
<dbReference type="AlphaFoldDB" id="A0AA39J7Y1"/>
<proteinExistence type="predicted"/>
<feature type="compositionally biased region" description="Basic and acidic residues" evidence="1">
    <location>
        <begin position="352"/>
        <end position="361"/>
    </location>
</feature>
<protein>
    <submittedName>
        <fullName evidence="2">Uncharacterized protein</fullName>
    </submittedName>
</protein>
<dbReference type="EMBL" id="JAUEPT010000051">
    <property type="protein sequence ID" value="KAK0436992.1"/>
    <property type="molecule type" value="Genomic_DNA"/>
</dbReference>
<organism evidence="2 3">
    <name type="scientific">Armillaria borealis</name>
    <dbReference type="NCBI Taxonomy" id="47425"/>
    <lineage>
        <taxon>Eukaryota</taxon>
        <taxon>Fungi</taxon>
        <taxon>Dikarya</taxon>
        <taxon>Basidiomycota</taxon>
        <taxon>Agaricomycotina</taxon>
        <taxon>Agaricomycetes</taxon>
        <taxon>Agaricomycetidae</taxon>
        <taxon>Agaricales</taxon>
        <taxon>Marasmiineae</taxon>
        <taxon>Physalacriaceae</taxon>
        <taxon>Armillaria</taxon>
    </lineage>
</organism>
<sequence length="461" mass="52059">MAPGRPHLHLTVEQQRAAQQRSQAWYRALHADERNARRRREHRGRPGGNISHSSLSGIPVRVQADVLEVAKVAEDHKYDWERRLQIAHQALSRIQAIAAQLRLMMSLPLADWLDNVCRAMKSDDDPGEVLREAEKMFVASYTPVLQAEARLTRADEHGPIWHAARPAYTFLLDARRYLGDIRECLVSQWGTFASSHRHQEFKYQCELFIIQRNYSVCRSCRMDHPNQLPVPSDMKLQLADFPYDDNQKALLEHVCVPYVDCCDEAVETGCCAHADYVFDGFAAEWFANYPVEGSTVEERFVAEEEKKEELRTALVAAYAERRAALGPQEPSQRDNSAWDAYVTMYVTTLQHPGEDRDKDDNMCASEDSSYEDGSSTLSDSSSGGSVEATAAVSAGPFHLGLGMWAAEVLEALDEDTATGYWELANMGRSSPVPHGAFWAWEAAAENHLLQWLDEVWEKEEA</sequence>
<reference evidence="2" key="1">
    <citation type="submission" date="2023-06" db="EMBL/GenBank/DDBJ databases">
        <authorList>
            <consortium name="Lawrence Berkeley National Laboratory"/>
            <person name="Ahrendt S."/>
            <person name="Sahu N."/>
            <person name="Indic B."/>
            <person name="Wong-Bajracharya J."/>
            <person name="Merenyi Z."/>
            <person name="Ke H.-M."/>
            <person name="Monk M."/>
            <person name="Kocsube S."/>
            <person name="Drula E."/>
            <person name="Lipzen A."/>
            <person name="Balint B."/>
            <person name="Henrissat B."/>
            <person name="Andreopoulos B."/>
            <person name="Martin F.M."/>
            <person name="Harder C.B."/>
            <person name="Rigling D."/>
            <person name="Ford K.L."/>
            <person name="Foster G.D."/>
            <person name="Pangilinan J."/>
            <person name="Papanicolaou A."/>
            <person name="Barry K."/>
            <person name="LaButti K."/>
            <person name="Viragh M."/>
            <person name="Koriabine M."/>
            <person name="Yan M."/>
            <person name="Riley R."/>
            <person name="Champramary S."/>
            <person name="Plett K.L."/>
            <person name="Tsai I.J."/>
            <person name="Slot J."/>
            <person name="Sipos G."/>
            <person name="Plett J."/>
            <person name="Nagy L.G."/>
            <person name="Grigoriev I.V."/>
        </authorList>
    </citation>
    <scope>NUCLEOTIDE SEQUENCE</scope>
    <source>
        <strain evidence="2">FPL87.14</strain>
    </source>
</reference>
<feature type="region of interest" description="Disordered" evidence="1">
    <location>
        <begin position="349"/>
        <end position="385"/>
    </location>
</feature>
<gene>
    <name evidence="2" type="ORF">EV421DRAFT_1739210</name>
</gene>
<dbReference type="Proteomes" id="UP001175226">
    <property type="component" value="Unassembled WGS sequence"/>
</dbReference>
<feature type="compositionally biased region" description="Basic residues" evidence="1">
    <location>
        <begin position="36"/>
        <end position="45"/>
    </location>
</feature>
<keyword evidence="3" id="KW-1185">Reference proteome</keyword>
<evidence type="ECO:0000313" key="3">
    <source>
        <dbReference type="Proteomes" id="UP001175226"/>
    </source>
</evidence>
<name>A0AA39J7Y1_9AGAR</name>
<evidence type="ECO:0000256" key="1">
    <source>
        <dbReference type="SAM" id="MobiDB-lite"/>
    </source>
</evidence>